<reference evidence="4" key="1">
    <citation type="journal article" date="2020" name="Stud. Mycol.">
        <title>101 Dothideomycetes genomes: a test case for predicting lifestyles and emergence of pathogens.</title>
        <authorList>
            <person name="Haridas S."/>
            <person name="Albert R."/>
            <person name="Binder M."/>
            <person name="Bloem J."/>
            <person name="Labutti K."/>
            <person name="Salamov A."/>
            <person name="Andreopoulos B."/>
            <person name="Baker S."/>
            <person name="Barry K."/>
            <person name="Bills G."/>
            <person name="Bluhm B."/>
            <person name="Cannon C."/>
            <person name="Castanera R."/>
            <person name="Culley D."/>
            <person name="Daum C."/>
            <person name="Ezra D."/>
            <person name="Gonzalez J."/>
            <person name="Henrissat B."/>
            <person name="Kuo A."/>
            <person name="Liang C."/>
            <person name="Lipzen A."/>
            <person name="Lutzoni F."/>
            <person name="Magnuson J."/>
            <person name="Mondo S."/>
            <person name="Nolan M."/>
            <person name="Ohm R."/>
            <person name="Pangilinan J."/>
            <person name="Park H.-J."/>
            <person name="Ramirez L."/>
            <person name="Alfaro M."/>
            <person name="Sun H."/>
            <person name="Tritt A."/>
            <person name="Yoshinaga Y."/>
            <person name="Zwiers L.-H."/>
            <person name="Turgeon B."/>
            <person name="Goodwin S."/>
            <person name="Spatafora J."/>
            <person name="Crous P."/>
            <person name="Grigoriev I."/>
        </authorList>
    </citation>
    <scope>NUCLEOTIDE SEQUENCE</scope>
    <source>
        <strain evidence="4">CBS 133067</strain>
    </source>
</reference>
<name>A0A9P4MBR2_9PEZI</name>
<comment type="caution">
    <text evidence="4">The sequence shown here is derived from an EMBL/GenBank/DDBJ whole genome shotgun (WGS) entry which is preliminary data.</text>
</comment>
<dbReference type="PROSITE" id="PS51762">
    <property type="entry name" value="GH16_2"/>
    <property type="match status" value="1"/>
</dbReference>
<evidence type="ECO:0000256" key="1">
    <source>
        <dbReference type="SAM" id="Phobius"/>
    </source>
</evidence>
<evidence type="ECO:0000313" key="5">
    <source>
        <dbReference type="Proteomes" id="UP000799772"/>
    </source>
</evidence>
<dbReference type="InterPro" id="IPR000757">
    <property type="entry name" value="Beta-glucanase-like"/>
</dbReference>
<dbReference type="Pfam" id="PF00722">
    <property type="entry name" value="Glyco_hydro_16"/>
    <property type="match status" value="1"/>
</dbReference>
<dbReference type="GO" id="GO:0005975">
    <property type="term" value="P:carbohydrate metabolic process"/>
    <property type="evidence" value="ECO:0007669"/>
    <property type="project" value="InterPro"/>
</dbReference>
<dbReference type="SUPFAM" id="SSF49899">
    <property type="entry name" value="Concanavalin A-like lectins/glucanases"/>
    <property type="match status" value="1"/>
</dbReference>
<organism evidence="4 5">
    <name type="scientific">Rhizodiscina lignyota</name>
    <dbReference type="NCBI Taxonomy" id="1504668"/>
    <lineage>
        <taxon>Eukaryota</taxon>
        <taxon>Fungi</taxon>
        <taxon>Dikarya</taxon>
        <taxon>Ascomycota</taxon>
        <taxon>Pezizomycotina</taxon>
        <taxon>Dothideomycetes</taxon>
        <taxon>Pleosporomycetidae</taxon>
        <taxon>Aulographales</taxon>
        <taxon>Rhizodiscinaceae</taxon>
        <taxon>Rhizodiscina</taxon>
    </lineage>
</organism>
<protein>
    <submittedName>
        <fullName evidence="4">Concanavalin A-like lectin/glucanase</fullName>
    </submittedName>
</protein>
<dbReference type="Proteomes" id="UP000799772">
    <property type="component" value="Unassembled WGS sequence"/>
</dbReference>
<dbReference type="InterPro" id="IPR013320">
    <property type="entry name" value="ConA-like_dom_sf"/>
</dbReference>
<dbReference type="Gene3D" id="2.60.120.200">
    <property type="match status" value="1"/>
</dbReference>
<dbReference type="PANTHER" id="PTHR38121:SF5">
    <property type="entry name" value="GH16 DOMAIN-CONTAINING PROTEIN"/>
    <property type="match status" value="1"/>
</dbReference>
<proteinExistence type="predicted"/>
<dbReference type="AlphaFoldDB" id="A0A9P4MBR2"/>
<feature type="signal peptide" evidence="2">
    <location>
        <begin position="1"/>
        <end position="24"/>
    </location>
</feature>
<dbReference type="PANTHER" id="PTHR38121">
    <property type="entry name" value="GH16 DOMAIN-CONTAINING PROTEIN"/>
    <property type="match status" value="1"/>
</dbReference>
<dbReference type="CDD" id="cd00413">
    <property type="entry name" value="Glyco_hydrolase_16"/>
    <property type="match status" value="1"/>
</dbReference>
<feature type="transmembrane region" description="Helical" evidence="1">
    <location>
        <begin position="362"/>
        <end position="380"/>
    </location>
</feature>
<keyword evidence="2" id="KW-0732">Signal</keyword>
<keyword evidence="1" id="KW-1133">Transmembrane helix</keyword>
<sequence>MKTHLSIFGTAVLALSLLTPFVRAICECGYAVNSTSSSSYASFTEIQETDFLHLGQDALSYNNREETGWAMQVYNVTPKAARGPYGKAAMGSNVIVNPMKNQYDWAGESVLGGDAGLQVWVRSKTVNSAIPMGEITSMRSDMMYGSYRIGVKLTGIPGTCGAFFWFRNDSQEIDLEYLSWQQSPNATSKNEYHPLNLVLQSPASVAADYNAAGTPDFIVKSLPFTPSNAVHEYRFDWTPNRVSFYADGQWLSDITDYIPKASGQLFLNHWSNGNPNWSGGPPKEDAVMIVSYVKAYFNSTDSMRQKVYNDQCLSKYHGHDRIDHVCQIPDQTVAPDPSAGNNTARTFFFTKGDIPPVWNGSVLYLVMAALLVVGLLEYGFGSV</sequence>
<feature type="chain" id="PRO_5040327106" evidence="2">
    <location>
        <begin position="25"/>
        <end position="383"/>
    </location>
</feature>
<dbReference type="EMBL" id="ML978121">
    <property type="protein sequence ID" value="KAF2104921.1"/>
    <property type="molecule type" value="Genomic_DNA"/>
</dbReference>
<keyword evidence="5" id="KW-1185">Reference proteome</keyword>
<feature type="domain" description="GH16" evidence="3">
    <location>
        <begin position="54"/>
        <end position="301"/>
    </location>
</feature>
<dbReference type="OrthoDB" id="25131at2759"/>
<dbReference type="GO" id="GO:0004553">
    <property type="term" value="F:hydrolase activity, hydrolyzing O-glycosyl compounds"/>
    <property type="evidence" value="ECO:0007669"/>
    <property type="project" value="InterPro"/>
</dbReference>
<keyword evidence="1" id="KW-0812">Transmembrane</keyword>
<accession>A0A9P4MBR2</accession>
<evidence type="ECO:0000259" key="3">
    <source>
        <dbReference type="PROSITE" id="PS51762"/>
    </source>
</evidence>
<keyword evidence="1" id="KW-0472">Membrane</keyword>
<evidence type="ECO:0000256" key="2">
    <source>
        <dbReference type="SAM" id="SignalP"/>
    </source>
</evidence>
<gene>
    <name evidence="4" type="ORF">NA57DRAFT_63189</name>
</gene>
<evidence type="ECO:0000313" key="4">
    <source>
        <dbReference type="EMBL" id="KAF2104921.1"/>
    </source>
</evidence>